<dbReference type="Proteomes" id="UP000001593">
    <property type="component" value="Unassembled WGS sequence"/>
</dbReference>
<proteinExistence type="predicted"/>
<sequence>MVSMSEQEWFTRCGGMTKTKGKKALRSISDNETLELAKEFRALFQERLRGLDKKSYHTSEQNKPDTELYVLACFAEYFPSKYRVTKCSQEKPTNNEENKDEEQERDAGNNNSEILQWYRKEYGME</sequence>
<reference evidence="2 3" key="1">
    <citation type="journal article" date="2007" name="Science">
        <title>Sea anemone genome reveals ancestral eumetazoan gene repertoire and genomic organization.</title>
        <authorList>
            <person name="Putnam N.H."/>
            <person name="Srivastava M."/>
            <person name="Hellsten U."/>
            <person name="Dirks B."/>
            <person name="Chapman J."/>
            <person name="Salamov A."/>
            <person name="Terry A."/>
            <person name="Shapiro H."/>
            <person name="Lindquist E."/>
            <person name="Kapitonov V.V."/>
            <person name="Jurka J."/>
            <person name="Genikhovich G."/>
            <person name="Grigoriev I.V."/>
            <person name="Lucas S.M."/>
            <person name="Steele R.E."/>
            <person name="Finnerty J.R."/>
            <person name="Technau U."/>
            <person name="Martindale M.Q."/>
            <person name="Rokhsar D.S."/>
        </authorList>
    </citation>
    <scope>NUCLEOTIDE SEQUENCE [LARGE SCALE GENOMIC DNA]</scope>
    <source>
        <strain evidence="3">CH2 X CH6</strain>
    </source>
</reference>
<dbReference type="AlphaFoldDB" id="A7RN82"/>
<gene>
    <name evidence="2" type="ORF">NEMVEDRAFT_v1g239539</name>
</gene>
<name>A7RN82_NEMVE</name>
<feature type="region of interest" description="Disordered" evidence="1">
    <location>
        <begin position="86"/>
        <end position="113"/>
    </location>
</feature>
<organism evidence="2 3">
    <name type="scientific">Nematostella vectensis</name>
    <name type="common">Starlet sea anemone</name>
    <dbReference type="NCBI Taxonomy" id="45351"/>
    <lineage>
        <taxon>Eukaryota</taxon>
        <taxon>Metazoa</taxon>
        <taxon>Cnidaria</taxon>
        <taxon>Anthozoa</taxon>
        <taxon>Hexacorallia</taxon>
        <taxon>Actiniaria</taxon>
        <taxon>Edwardsiidae</taxon>
        <taxon>Nematostella</taxon>
    </lineage>
</organism>
<evidence type="ECO:0000313" key="3">
    <source>
        <dbReference type="Proteomes" id="UP000001593"/>
    </source>
</evidence>
<evidence type="ECO:0000256" key="1">
    <source>
        <dbReference type="SAM" id="MobiDB-lite"/>
    </source>
</evidence>
<keyword evidence="3" id="KW-1185">Reference proteome</keyword>
<dbReference type="EMBL" id="DS469522">
    <property type="protein sequence ID" value="EDO47021.1"/>
    <property type="molecule type" value="Genomic_DNA"/>
</dbReference>
<evidence type="ECO:0000313" key="2">
    <source>
        <dbReference type="EMBL" id="EDO47021.1"/>
    </source>
</evidence>
<dbReference type="InParanoid" id="A7RN82"/>
<protein>
    <submittedName>
        <fullName evidence="2">Uncharacterized protein</fullName>
    </submittedName>
</protein>
<accession>A7RN82</accession>
<dbReference type="HOGENOM" id="CLU_1995289_0_0_1"/>